<organism evidence="4 5">
    <name type="scientific">Sporothrix brasiliensis 5110</name>
    <dbReference type="NCBI Taxonomy" id="1398154"/>
    <lineage>
        <taxon>Eukaryota</taxon>
        <taxon>Fungi</taxon>
        <taxon>Dikarya</taxon>
        <taxon>Ascomycota</taxon>
        <taxon>Pezizomycotina</taxon>
        <taxon>Sordariomycetes</taxon>
        <taxon>Sordariomycetidae</taxon>
        <taxon>Ophiostomatales</taxon>
        <taxon>Ophiostomataceae</taxon>
        <taxon>Sporothrix</taxon>
    </lineage>
</organism>
<evidence type="ECO:0000313" key="4">
    <source>
        <dbReference type="EMBL" id="KIH94423.1"/>
    </source>
</evidence>
<feature type="chain" id="PRO_5002148746" description="GH16 domain-containing protein" evidence="2">
    <location>
        <begin position="24"/>
        <end position="283"/>
    </location>
</feature>
<protein>
    <recommendedName>
        <fullName evidence="3">GH16 domain-containing protein</fullName>
    </recommendedName>
</protein>
<feature type="signal peptide" evidence="2">
    <location>
        <begin position="1"/>
        <end position="23"/>
    </location>
</feature>
<evidence type="ECO:0000313" key="5">
    <source>
        <dbReference type="Proteomes" id="UP000031575"/>
    </source>
</evidence>
<dbReference type="GO" id="GO:0009251">
    <property type="term" value="P:glucan catabolic process"/>
    <property type="evidence" value="ECO:0007669"/>
    <property type="project" value="TreeGrafter"/>
</dbReference>
<dbReference type="InterPro" id="IPR050546">
    <property type="entry name" value="Glycosyl_Hydrlase_16"/>
</dbReference>
<reference evidence="4 5" key="1">
    <citation type="journal article" date="2014" name="BMC Genomics">
        <title>Comparative genomics of the major fungal agents of human and animal Sporotrichosis: Sporothrix schenckii and Sporothrix brasiliensis.</title>
        <authorList>
            <person name="Teixeira M.M."/>
            <person name="de Almeida L.G."/>
            <person name="Kubitschek-Barreira P."/>
            <person name="Alves F.L."/>
            <person name="Kioshima E.S."/>
            <person name="Abadio A.K."/>
            <person name="Fernandes L."/>
            <person name="Derengowski L.S."/>
            <person name="Ferreira K.S."/>
            <person name="Souza R.C."/>
            <person name="Ruiz J.C."/>
            <person name="de Andrade N.C."/>
            <person name="Paes H.C."/>
            <person name="Nicola A.M."/>
            <person name="Albuquerque P."/>
            <person name="Gerber A.L."/>
            <person name="Martins V.P."/>
            <person name="Peconick L.D."/>
            <person name="Neto A.V."/>
            <person name="Chaucanez C.B."/>
            <person name="Silva P.A."/>
            <person name="Cunha O.L."/>
            <person name="de Oliveira F.F."/>
            <person name="dos Santos T.C."/>
            <person name="Barros A.L."/>
            <person name="Soares M.A."/>
            <person name="de Oliveira L.M."/>
            <person name="Marini M.M."/>
            <person name="Villalobos-Duno H."/>
            <person name="Cunha M.M."/>
            <person name="de Hoog S."/>
            <person name="da Silveira J.F."/>
            <person name="Henrissat B."/>
            <person name="Nino-Vega G.A."/>
            <person name="Cisalpino P.S."/>
            <person name="Mora-Montes H.M."/>
            <person name="Almeida S.R."/>
            <person name="Stajich J.E."/>
            <person name="Lopes-Bezerra L.M."/>
            <person name="Vasconcelos A.T."/>
            <person name="Felipe M.S."/>
        </authorList>
    </citation>
    <scope>NUCLEOTIDE SEQUENCE [LARGE SCALE GENOMIC DNA]</scope>
    <source>
        <strain evidence="4 5">5110</strain>
    </source>
</reference>
<keyword evidence="2" id="KW-0732">Signal</keyword>
<comment type="caution">
    <text evidence="4">The sequence shown here is derived from an EMBL/GenBank/DDBJ whole genome shotgun (WGS) entry which is preliminary data.</text>
</comment>
<dbReference type="HOGENOM" id="CLU_016972_0_3_1"/>
<feature type="domain" description="GH16" evidence="3">
    <location>
        <begin position="33"/>
        <end position="283"/>
    </location>
</feature>
<dbReference type="PANTHER" id="PTHR10963:SF24">
    <property type="entry name" value="GLYCOSIDASE C21B10.07-RELATED"/>
    <property type="match status" value="1"/>
</dbReference>
<evidence type="ECO:0000256" key="2">
    <source>
        <dbReference type="SAM" id="SignalP"/>
    </source>
</evidence>
<evidence type="ECO:0000259" key="3">
    <source>
        <dbReference type="PROSITE" id="PS51762"/>
    </source>
</evidence>
<dbReference type="Pfam" id="PF26113">
    <property type="entry name" value="GH16_XgeA"/>
    <property type="match status" value="1"/>
</dbReference>
<name>A0A0C2FTQ9_9PEZI</name>
<dbReference type="InterPro" id="IPR013320">
    <property type="entry name" value="ConA-like_dom_sf"/>
</dbReference>
<dbReference type="GeneID" id="63682261"/>
<dbReference type="PANTHER" id="PTHR10963">
    <property type="entry name" value="GLYCOSYL HYDROLASE-RELATED"/>
    <property type="match status" value="1"/>
</dbReference>
<evidence type="ECO:0000256" key="1">
    <source>
        <dbReference type="SAM" id="MobiDB-lite"/>
    </source>
</evidence>
<dbReference type="Proteomes" id="UP000031575">
    <property type="component" value="Unassembled WGS sequence"/>
</dbReference>
<sequence>MPPSMMRLASAAAILALSSSVQAASKYILEKTYDYNNFFYNFGYAHSPDPSHGFVDYIHPPDSNKFAYVTQNLTIRLGVDSENKYSTTSGGRKSVRMESGDTFTHGLFVANFSHLPAPACGAWPAFWMYGPDWPNNGEIDIYESWNNATYNQVTIHTSGGSKCTLADDPSKFTGKVLSYNCDNTIDNPPTQYPGTGCSIEEATGSAAATSPFANPNGGIYAVEWTEDHIKVWSWTHDSSGLPTDIGSGNPDPSRWGLPRSALSSTLTSAATVPATTLARALPP</sequence>
<dbReference type="Gene3D" id="2.60.120.200">
    <property type="match status" value="1"/>
</dbReference>
<gene>
    <name evidence="4" type="ORF">SPBR_09214</name>
</gene>
<dbReference type="PROSITE" id="PS51762">
    <property type="entry name" value="GH16_2"/>
    <property type="match status" value="1"/>
</dbReference>
<dbReference type="VEuPathDB" id="FungiDB:SPBR_09214"/>
<dbReference type="SUPFAM" id="SSF49899">
    <property type="entry name" value="Concanavalin A-like lectins/glucanases"/>
    <property type="match status" value="1"/>
</dbReference>
<dbReference type="GO" id="GO:0004553">
    <property type="term" value="F:hydrolase activity, hydrolyzing O-glycosyl compounds"/>
    <property type="evidence" value="ECO:0007669"/>
    <property type="project" value="InterPro"/>
</dbReference>
<dbReference type="EMBL" id="AWTV01000004">
    <property type="protein sequence ID" value="KIH94423.1"/>
    <property type="molecule type" value="Genomic_DNA"/>
</dbReference>
<dbReference type="RefSeq" id="XP_040622433.1">
    <property type="nucleotide sequence ID" value="XM_040767340.1"/>
</dbReference>
<dbReference type="OrthoDB" id="192832at2759"/>
<dbReference type="AlphaFoldDB" id="A0A0C2FTQ9"/>
<feature type="region of interest" description="Disordered" evidence="1">
    <location>
        <begin position="240"/>
        <end position="259"/>
    </location>
</feature>
<dbReference type="InterPro" id="IPR000757">
    <property type="entry name" value="Beta-glucanase-like"/>
</dbReference>
<proteinExistence type="predicted"/>
<keyword evidence="5" id="KW-1185">Reference proteome</keyword>
<accession>A0A0C2FTQ9</accession>